<keyword evidence="1" id="KW-1133">Transmembrane helix</keyword>
<evidence type="ECO:0000256" key="1">
    <source>
        <dbReference type="SAM" id="Phobius"/>
    </source>
</evidence>
<gene>
    <name evidence="2" type="ORF">QBC38DRAFT_117601</name>
</gene>
<dbReference type="Proteomes" id="UP001301958">
    <property type="component" value="Unassembled WGS sequence"/>
</dbReference>
<organism evidence="2 3">
    <name type="scientific">Podospora fimiseda</name>
    <dbReference type="NCBI Taxonomy" id="252190"/>
    <lineage>
        <taxon>Eukaryota</taxon>
        <taxon>Fungi</taxon>
        <taxon>Dikarya</taxon>
        <taxon>Ascomycota</taxon>
        <taxon>Pezizomycotina</taxon>
        <taxon>Sordariomycetes</taxon>
        <taxon>Sordariomycetidae</taxon>
        <taxon>Sordariales</taxon>
        <taxon>Podosporaceae</taxon>
        <taxon>Podospora</taxon>
    </lineage>
</organism>
<feature type="transmembrane region" description="Helical" evidence="1">
    <location>
        <begin position="95"/>
        <end position="113"/>
    </location>
</feature>
<evidence type="ECO:0000313" key="2">
    <source>
        <dbReference type="EMBL" id="KAK4221742.1"/>
    </source>
</evidence>
<dbReference type="AlphaFoldDB" id="A0AAN6YSI0"/>
<feature type="transmembrane region" description="Helical" evidence="1">
    <location>
        <begin position="6"/>
        <end position="22"/>
    </location>
</feature>
<reference evidence="2" key="1">
    <citation type="journal article" date="2023" name="Mol. Phylogenet. Evol.">
        <title>Genome-scale phylogeny and comparative genomics of the fungal order Sordariales.</title>
        <authorList>
            <person name="Hensen N."/>
            <person name="Bonometti L."/>
            <person name="Westerberg I."/>
            <person name="Brannstrom I.O."/>
            <person name="Guillou S."/>
            <person name="Cros-Aarteil S."/>
            <person name="Calhoun S."/>
            <person name="Haridas S."/>
            <person name="Kuo A."/>
            <person name="Mondo S."/>
            <person name="Pangilinan J."/>
            <person name="Riley R."/>
            <person name="LaButti K."/>
            <person name="Andreopoulos B."/>
            <person name="Lipzen A."/>
            <person name="Chen C."/>
            <person name="Yan M."/>
            <person name="Daum C."/>
            <person name="Ng V."/>
            <person name="Clum A."/>
            <person name="Steindorff A."/>
            <person name="Ohm R.A."/>
            <person name="Martin F."/>
            <person name="Silar P."/>
            <person name="Natvig D.O."/>
            <person name="Lalanne C."/>
            <person name="Gautier V."/>
            <person name="Ament-Velasquez S.L."/>
            <person name="Kruys A."/>
            <person name="Hutchinson M.I."/>
            <person name="Powell A.J."/>
            <person name="Barry K."/>
            <person name="Miller A.N."/>
            <person name="Grigoriev I.V."/>
            <person name="Debuchy R."/>
            <person name="Gladieux P."/>
            <person name="Hiltunen Thoren M."/>
            <person name="Johannesson H."/>
        </authorList>
    </citation>
    <scope>NUCLEOTIDE SEQUENCE</scope>
    <source>
        <strain evidence="2">CBS 990.96</strain>
    </source>
</reference>
<reference evidence="2" key="2">
    <citation type="submission" date="2023-05" db="EMBL/GenBank/DDBJ databases">
        <authorList>
            <consortium name="Lawrence Berkeley National Laboratory"/>
            <person name="Steindorff A."/>
            <person name="Hensen N."/>
            <person name="Bonometti L."/>
            <person name="Westerberg I."/>
            <person name="Brannstrom I.O."/>
            <person name="Guillou S."/>
            <person name="Cros-Aarteil S."/>
            <person name="Calhoun S."/>
            <person name="Haridas S."/>
            <person name="Kuo A."/>
            <person name="Mondo S."/>
            <person name="Pangilinan J."/>
            <person name="Riley R."/>
            <person name="Labutti K."/>
            <person name="Andreopoulos B."/>
            <person name="Lipzen A."/>
            <person name="Chen C."/>
            <person name="Yanf M."/>
            <person name="Daum C."/>
            <person name="Ng V."/>
            <person name="Clum A."/>
            <person name="Ohm R."/>
            <person name="Martin F."/>
            <person name="Silar P."/>
            <person name="Natvig D."/>
            <person name="Lalanne C."/>
            <person name="Gautier V."/>
            <person name="Ament-Velasquez S.L."/>
            <person name="Kruys A."/>
            <person name="Hutchinson M.I."/>
            <person name="Powell A.J."/>
            <person name="Barry K."/>
            <person name="Miller A.N."/>
            <person name="Grigoriev I.V."/>
            <person name="Debuchy R."/>
            <person name="Gladieux P."/>
            <person name="Thoren M.H."/>
            <person name="Johannesson H."/>
        </authorList>
    </citation>
    <scope>NUCLEOTIDE SEQUENCE</scope>
    <source>
        <strain evidence="2">CBS 990.96</strain>
    </source>
</reference>
<name>A0AAN6YSI0_9PEZI</name>
<feature type="transmembrane region" description="Helical" evidence="1">
    <location>
        <begin position="125"/>
        <end position="142"/>
    </location>
</feature>
<comment type="caution">
    <text evidence="2">The sequence shown here is derived from an EMBL/GenBank/DDBJ whole genome shotgun (WGS) entry which is preliminary data.</text>
</comment>
<accession>A0AAN6YSI0</accession>
<dbReference type="EMBL" id="MU865519">
    <property type="protein sequence ID" value="KAK4221742.1"/>
    <property type="molecule type" value="Genomic_DNA"/>
</dbReference>
<protein>
    <submittedName>
        <fullName evidence="2">Uncharacterized protein</fullName>
    </submittedName>
</protein>
<evidence type="ECO:0000313" key="3">
    <source>
        <dbReference type="Proteomes" id="UP001301958"/>
    </source>
</evidence>
<keyword evidence="1" id="KW-0472">Membrane</keyword>
<keyword evidence="3" id="KW-1185">Reference proteome</keyword>
<sequence>MSQNRLVMGMQVGACVCVWVGGREKKKRKKKKNFLLVKGGGWTSQTHHIHNGIITQKEAHTTVSVWAYLTILRNGSTHTGGPSNCSPVFKEEERMVVVAACVGWSACGVFPGYLDVPSSGSISGRYLTCTFFLFFSSLFVTGKKKTPNLTQMTEIRLNW</sequence>
<proteinExistence type="predicted"/>
<keyword evidence="1" id="KW-0812">Transmembrane</keyword>